<gene>
    <name evidence="2" type="ORF">SBAD_LOCUS6873</name>
</gene>
<dbReference type="SMART" id="SM00328">
    <property type="entry name" value="BPI1"/>
    <property type="match status" value="1"/>
</dbReference>
<name>A0A183ITC6_9BILA</name>
<evidence type="ECO:0000313" key="3">
    <source>
        <dbReference type="Proteomes" id="UP000270296"/>
    </source>
</evidence>
<dbReference type="PANTHER" id="PTHR10504:SF131">
    <property type="entry name" value="BPI2 DOMAIN-CONTAINING PROTEIN"/>
    <property type="match status" value="1"/>
</dbReference>
<reference evidence="4" key="1">
    <citation type="submission" date="2016-06" db="UniProtKB">
        <authorList>
            <consortium name="WormBaseParasite"/>
        </authorList>
    </citation>
    <scope>IDENTIFICATION</scope>
</reference>
<dbReference type="Gene3D" id="3.15.10.10">
    <property type="entry name" value="Bactericidal permeability-increasing protein, domain 1"/>
    <property type="match status" value="1"/>
</dbReference>
<dbReference type="InterPro" id="IPR017943">
    <property type="entry name" value="Bactericidal_perm-incr_a/b_dom"/>
</dbReference>
<dbReference type="WBParaSite" id="SBAD_0000713801-mRNA-1">
    <property type="protein sequence ID" value="SBAD_0000713801-mRNA-1"/>
    <property type="gene ID" value="SBAD_0000713801"/>
</dbReference>
<keyword evidence="3" id="KW-1185">Reference proteome</keyword>
<dbReference type="Pfam" id="PF01273">
    <property type="entry name" value="LBP_BPI_CETP"/>
    <property type="match status" value="1"/>
</dbReference>
<dbReference type="Proteomes" id="UP000270296">
    <property type="component" value="Unassembled WGS sequence"/>
</dbReference>
<dbReference type="GO" id="GO:0008289">
    <property type="term" value="F:lipid binding"/>
    <property type="evidence" value="ECO:0007669"/>
    <property type="project" value="InterPro"/>
</dbReference>
<proteinExistence type="predicted"/>
<sequence>MSAVPSNVPDAPAHTGILLLRCCCLIGSWNYFAFARNNPGIRIRITEGGLDYINAVAEKSLNRLIKTMEIPPLRLNFTLWLGRGDFTLWNLHLTLLTAPNYSYELVPGHGIKWMALNGSLDLTGQWSVRYSILLTARASGTLNVSARNIGWSVFFSVQRGLNSRPKIKLFTCDVEMESFDMLFGDGIIPHAMNYFKGTVVRAFKIVVQNQMCQHAETAVLQMLNDRITTMPVSFPINQFLSLNYGLVEDILIERLHIDCAIDGRLSSTAEPESDFPCNPLNHFGTGKQAMLNFLKYLSHNLNWVLASGIHMPALYNFTLTNLAAEVAEDMLMLFADMHVTNG</sequence>
<dbReference type="InterPro" id="IPR017942">
    <property type="entry name" value="Lipid-bd_serum_glycop_N"/>
</dbReference>
<dbReference type="PANTHER" id="PTHR10504">
    <property type="entry name" value="BACTERICIDAL PERMEABILITY-INCREASING BPI PROTEIN-RELATED"/>
    <property type="match status" value="1"/>
</dbReference>
<evidence type="ECO:0000259" key="1">
    <source>
        <dbReference type="SMART" id="SM00328"/>
    </source>
</evidence>
<organism evidence="4">
    <name type="scientific">Soboliphyme baturini</name>
    <dbReference type="NCBI Taxonomy" id="241478"/>
    <lineage>
        <taxon>Eukaryota</taxon>
        <taxon>Metazoa</taxon>
        <taxon>Ecdysozoa</taxon>
        <taxon>Nematoda</taxon>
        <taxon>Enoplea</taxon>
        <taxon>Dorylaimia</taxon>
        <taxon>Dioctophymatida</taxon>
        <taxon>Dioctophymatoidea</taxon>
        <taxon>Soboliphymatidae</taxon>
        <taxon>Soboliphyme</taxon>
    </lineage>
</organism>
<feature type="domain" description="Lipid-binding serum glycoprotein N-terminal" evidence="1">
    <location>
        <begin position="44"/>
        <end position="270"/>
    </location>
</feature>
<accession>A0A183ITC6</accession>
<dbReference type="OrthoDB" id="10255543at2759"/>
<dbReference type="SUPFAM" id="SSF55394">
    <property type="entry name" value="Bactericidal permeability-increasing protein, BPI"/>
    <property type="match status" value="1"/>
</dbReference>
<dbReference type="AlphaFoldDB" id="A0A183ITC6"/>
<dbReference type="EMBL" id="UZAM01010117">
    <property type="protein sequence ID" value="VDP11028.1"/>
    <property type="molecule type" value="Genomic_DNA"/>
</dbReference>
<reference evidence="2 3" key="2">
    <citation type="submission" date="2018-11" db="EMBL/GenBank/DDBJ databases">
        <authorList>
            <consortium name="Pathogen Informatics"/>
        </authorList>
    </citation>
    <scope>NUCLEOTIDE SEQUENCE [LARGE SCALE GENOMIC DNA]</scope>
</reference>
<evidence type="ECO:0000313" key="4">
    <source>
        <dbReference type="WBParaSite" id="SBAD_0000713801-mRNA-1"/>
    </source>
</evidence>
<evidence type="ECO:0000313" key="2">
    <source>
        <dbReference type="EMBL" id="VDP11028.1"/>
    </source>
</evidence>
<dbReference type="InterPro" id="IPR032942">
    <property type="entry name" value="BPI/LBP/Plunc"/>
</dbReference>
<protein>
    <submittedName>
        <fullName evidence="4">BPI1 domain-containing protein</fullName>
    </submittedName>
</protein>
<dbReference type="GO" id="GO:0005615">
    <property type="term" value="C:extracellular space"/>
    <property type="evidence" value="ECO:0007669"/>
    <property type="project" value="TreeGrafter"/>
</dbReference>